<feature type="compositionally biased region" description="Basic residues" evidence="1">
    <location>
        <begin position="546"/>
        <end position="557"/>
    </location>
</feature>
<protein>
    <submittedName>
        <fullName evidence="2">NOL1/NOP2/Sun family protein</fullName>
    </submittedName>
</protein>
<accession>X6M783</accession>
<evidence type="ECO:0000313" key="3">
    <source>
        <dbReference type="Proteomes" id="UP000023152"/>
    </source>
</evidence>
<name>X6M783_RETFI</name>
<sequence>ATTATTTTTGKKDALAPIVLKKTILSPTKKTKGTKEQKPEPEDITVESLGDNDNDTDSYNGTEIELLEDKAAVVSKKRSDADERTKSKTSIDSRRSNTPSKNDMNVKKKIKNWMSQHKLWWNDKTGMDLMCAIVDAGIDEPDTQLPILKEWPDLIQIAEQAKLNIMQRREFIYAAQNNINLSELLLFHSVQNNLNLSVYTSPKQGHVSGKSGTMMYDKSDSGGDNGVSGTLNLGSASKSSNDRETRSRMYGSDERKWSRHTLKSYTKNEGKVILVMSREEQEALSKIESIVQQLHVTRYLIRQRCIALEEGRKKSEKVINEEFAHLKQMLEEREQMLLQAMRIKTTHKMKQLKVIDKIAKAAVIQCNKAKENVEYVIANDTRFAGNDWAVLSARKKRAVDLLENCIDEEIGKYESLRPALEKIMAAEAESSTVDMTQMKSLACLIHTDVDMENILEFEPFDRYFMTPAVVTQNNNNENNNNGSNSNENNSNNNDNEKTNLTKEFNQLLLQRLRSYNDEELFYGFETEYEYHDDKISNGKGHDNKKNKSKSKKGKTKNKGNNGQKDTNENDPDKSLTLMEGIQRNPSQLYGSHRLNVFIRSLEQIKLRLSLPGFGLKRNKAKIEK</sequence>
<gene>
    <name evidence="2" type="ORF">RFI_27588</name>
</gene>
<feature type="region of interest" description="Disordered" evidence="1">
    <location>
        <begin position="533"/>
        <end position="574"/>
    </location>
</feature>
<feature type="region of interest" description="Disordered" evidence="1">
    <location>
        <begin position="471"/>
        <end position="497"/>
    </location>
</feature>
<feature type="compositionally biased region" description="Low complexity" evidence="1">
    <location>
        <begin position="473"/>
        <end position="493"/>
    </location>
</feature>
<dbReference type="Proteomes" id="UP000023152">
    <property type="component" value="Unassembled WGS sequence"/>
</dbReference>
<feature type="non-terminal residue" evidence="2">
    <location>
        <position position="624"/>
    </location>
</feature>
<dbReference type="PANTHER" id="PTHR20916">
    <property type="entry name" value="CYSTEINE AND GLYCINE-RICH PROTEIN 2 BINDING PROTEIN"/>
    <property type="match status" value="1"/>
</dbReference>
<feature type="region of interest" description="Disordered" evidence="1">
    <location>
        <begin position="75"/>
        <end position="103"/>
    </location>
</feature>
<dbReference type="AlphaFoldDB" id="X6M783"/>
<dbReference type="EMBL" id="ASPP01023905">
    <property type="protein sequence ID" value="ETO09789.1"/>
    <property type="molecule type" value="Genomic_DNA"/>
</dbReference>
<reference evidence="2 3" key="1">
    <citation type="journal article" date="2013" name="Curr. Biol.">
        <title>The Genome of the Foraminiferan Reticulomyxa filosa.</title>
        <authorList>
            <person name="Glockner G."/>
            <person name="Hulsmann N."/>
            <person name="Schleicher M."/>
            <person name="Noegel A.A."/>
            <person name="Eichinger L."/>
            <person name="Gallinger C."/>
            <person name="Pawlowski J."/>
            <person name="Sierra R."/>
            <person name="Euteneuer U."/>
            <person name="Pillet L."/>
            <person name="Moustafa A."/>
            <person name="Platzer M."/>
            <person name="Groth M."/>
            <person name="Szafranski K."/>
            <person name="Schliwa M."/>
        </authorList>
    </citation>
    <scope>NUCLEOTIDE SEQUENCE [LARGE SCALE GENOMIC DNA]</scope>
</reference>
<dbReference type="PANTHER" id="PTHR20916:SF18">
    <property type="entry name" value="IPT_TIG DOMAIN-CONTAINING PROTEIN"/>
    <property type="match status" value="1"/>
</dbReference>
<feature type="compositionally biased region" description="Polar residues" evidence="1">
    <location>
        <begin position="227"/>
        <end position="239"/>
    </location>
</feature>
<feature type="compositionally biased region" description="Basic and acidic residues" evidence="1">
    <location>
        <begin position="533"/>
        <end position="545"/>
    </location>
</feature>
<feature type="region of interest" description="Disordered" evidence="1">
    <location>
        <begin position="1"/>
        <end position="62"/>
    </location>
</feature>
<evidence type="ECO:0000256" key="1">
    <source>
        <dbReference type="SAM" id="MobiDB-lite"/>
    </source>
</evidence>
<evidence type="ECO:0000313" key="2">
    <source>
        <dbReference type="EMBL" id="ETO09789.1"/>
    </source>
</evidence>
<keyword evidence="3" id="KW-1185">Reference proteome</keyword>
<feature type="compositionally biased region" description="Basic and acidic residues" evidence="1">
    <location>
        <begin position="240"/>
        <end position="253"/>
    </location>
</feature>
<comment type="caution">
    <text evidence="2">The sequence shown here is derived from an EMBL/GenBank/DDBJ whole genome shotgun (WGS) entry which is preliminary data.</text>
</comment>
<organism evidence="2 3">
    <name type="scientific">Reticulomyxa filosa</name>
    <dbReference type="NCBI Taxonomy" id="46433"/>
    <lineage>
        <taxon>Eukaryota</taxon>
        <taxon>Sar</taxon>
        <taxon>Rhizaria</taxon>
        <taxon>Retaria</taxon>
        <taxon>Foraminifera</taxon>
        <taxon>Monothalamids</taxon>
        <taxon>Reticulomyxidae</taxon>
        <taxon>Reticulomyxa</taxon>
    </lineage>
</organism>
<proteinExistence type="predicted"/>
<feature type="compositionally biased region" description="Basic and acidic residues" evidence="1">
    <location>
        <begin position="75"/>
        <end position="95"/>
    </location>
</feature>
<feature type="region of interest" description="Disordered" evidence="1">
    <location>
        <begin position="204"/>
        <end position="253"/>
    </location>
</feature>
<feature type="compositionally biased region" description="Acidic residues" evidence="1">
    <location>
        <begin position="42"/>
        <end position="56"/>
    </location>
</feature>
<feature type="non-terminal residue" evidence="2">
    <location>
        <position position="1"/>
    </location>
</feature>